<keyword evidence="2" id="KW-0472">Membrane</keyword>
<dbReference type="Gene3D" id="3.90.70.80">
    <property type="match status" value="1"/>
</dbReference>
<keyword evidence="2" id="KW-0812">Transmembrane</keyword>
<feature type="domain" description="OTU" evidence="3">
    <location>
        <begin position="629"/>
        <end position="785"/>
    </location>
</feature>
<reference evidence="4" key="1">
    <citation type="submission" date="2023-01" db="EMBL/GenBank/DDBJ databases">
        <title>Genome assembly of the deep-sea coral Lophelia pertusa.</title>
        <authorList>
            <person name="Herrera S."/>
            <person name="Cordes E."/>
        </authorList>
    </citation>
    <scope>NUCLEOTIDE SEQUENCE</scope>
    <source>
        <strain evidence="4">USNM1676648</strain>
        <tissue evidence="4">Polyp</tissue>
    </source>
</reference>
<comment type="caution">
    <text evidence="4">The sequence shown here is derived from an EMBL/GenBank/DDBJ whole genome shotgun (WGS) entry which is preliminary data.</text>
</comment>
<organism evidence="4 5">
    <name type="scientific">Desmophyllum pertusum</name>
    <dbReference type="NCBI Taxonomy" id="174260"/>
    <lineage>
        <taxon>Eukaryota</taxon>
        <taxon>Metazoa</taxon>
        <taxon>Cnidaria</taxon>
        <taxon>Anthozoa</taxon>
        <taxon>Hexacorallia</taxon>
        <taxon>Scleractinia</taxon>
        <taxon>Caryophylliina</taxon>
        <taxon>Caryophylliidae</taxon>
        <taxon>Desmophyllum</taxon>
    </lineage>
</organism>
<proteinExistence type="predicted"/>
<feature type="transmembrane region" description="Helical" evidence="2">
    <location>
        <begin position="6"/>
        <end position="27"/>
    </location>
</feature>
<dbReference type="InterPro" id="IPR033467">
    <property type="entry name" value="Tesmin/TSO1-like_CXC"/>
</dbReference>
<sequence length="1258" mass="142987">MAAVALSVRLFILVLPFYLFGCIAVNIDGATQAFIQAMLERENMCAVAVPLRAFPRGDYLWTRLGESCEAFLVPDILFWDPTFYFPECALLCPSCEEQGLFEQLHPIRWKDGSRTYDQPRQLYGLRNDVLLVSRVYLCKNKHQILSHDSGIISQVKDKYIPPFVLCHKVGVTREMFQFVTSRVRAGMTISDIQVLWQQTLFDEYGFRKMCYLKTKGTNEVKFPIFVPKGRKVGEKILTACFIQSYFDCEHLYSRRMHQMTASSLSADHTFKVSSNIGFWCNGKWIKLYDSLFIVMNEIGIVTSWQLCKGTSFHGVQGLLHRLKDRLTSLGCSIGQFHIDNCCQWRAKLQAVFGNNTLVQLDPFHGIQRKSRERVWKDVEYEGTRLVPQSAIDEVDKLLVHVRKGCLSNIPPSGGTSRNEGIHRVLNKTLKKSRIGIQFAIALLGVFFYVWNEKLLSGEKNSKKIRVVPPIETHFKTTDNNHEERNEHFGMMDCVDFSTETDADSAYGSSCGTNSGSLESSSAEIVDKLHEYLQCDHSSDSSSDEDEFCSTVASSSPVQVELSEEQIHRIINSSKSMEELGSYIQQAGQFDRFNPNIVTFVKSSLTLLHSQLPNERNSSTLDDILANYSMRRVSIPPNGNCFFLSIAYALEHVIPNQSDSKDVLQHLDSLGLVNFSMGNSSCAELRKLMFEEWMAHSDLYQHFLTGEKLFEKEAKLFLNDGHFATDLGNAMPLAMANALKLPIVVFTQMENLPVLPITPRETIKCMPILVAFDQSGPGHYDAVEMSSSKSMPPSQESDKTVIELGNDDSCRCGQGAKKNKKDIISCDVFKKRCKCFQGVRGCTDRCRCLGCENPYGKNIGEQQRSSSNTGTRKRRAPQMSSETMSGKDFISKKPHHGVNSQWTFFEELVLTQLIQLQFPDNDIDMATIHIQFNHLLGTDHVQSKTLQQITRKVNVRYFVHLVKSKDCLNSYIQSVGKTVVERTTSHVKLYGLRNDVLLVSRVYLCKNKHQILSHDSGIISQVKDKYIPPFVLCHKVGVTREMFQFVTSHVRAGMTISDIQVLWQQTLFDEYGFRKMCYLKTKGTNEVKFPIFVPKGRKVGEKILTACFIQSYFDCEHLYSRRMHQMTASSLSADHTFKVSSNIGFWCNGKWIKLYDSLFIVMNEIGIVTSWQLCKGTSFHGVQGLLHRLKDRLTSLGCSIGQFHIDNCCQWRAKLQAVFGNNTLVQLDPFHGIQRKSRERVVRVVHYGGYVIKLYPTLS</sequence>
<dbReference type="PROSITE" id="PS50802">
    <property type="entry name" value="OTU"/>
    <property type="match status" value="1"/>
</dbReference>
<dbReference type="AlphaFoldDB" id="A0A9W9Z605"/>
<evidence type="ECO:0000256" key="1">
    <source>
        <dbReference type="SAM" id="MobiDB-lite"/>
    </source>
</evidence>
<keyword evidence="5" id="KW-1185">Reference proteome</keyword>
<protein>
    <recommendedName>
        <fullName evidence="3">OTU domain-containing protein</fullName>
    </recommendedName>
</protein>
<feature type="compositionally biased region" description="Polar residues" evidence="1">
    <location>
        <begin position="859"/>
        <end position="869"/>
    </location>
</feature>
<evidence type="ECO:0000313" key="5">
    <source>
        <dbReference type="Proteomes" id="UP001163046"/>
    </source>
</evidence>
<evidence type="ECO:0000256" key="2">
    <source>
        <dbReference type="SAM" id="Phobius"/>
    </source>
</evidence>
<dbReference type="Proteomes" id="UP001163046">
    <property type="component" value="Unassembled WGS sequence"/>
</dbReference>
<dbReference type="InterPro" id="IPR038765">
    <property type="entry name" value="Papain-like_cys_pep_sf"/>
</dbReference>
<dbReference type="SMART" id="SM01114">
    <property type="entry name" value="CXC"/>
    <property type="match status" value="1"/>
</dbReference>
<evidence type="ECO:0000313" key="4">
    <source>
        <dbReference type="EMBL" id="KAJ7375888.1"/>
    </source>
</evidence>
<accession>A0A9W9Z605</accession>
<name>A0A9W9Z605_9CNID</name>
<dbReference type="SUPFAM" id="SSF54001">
    <property type="entry name" value="Cysteine proteinases"/>
    <property type="match status" value="1"/>
</dbReference>
<feature type="region of interest" description="Disordered" evidence="1">
    <location>
        <begin position="858"/>
        <end position="889"/>
    </location>
</feature>
<dbReference type="OrthoDB" id="5963957at2759"/>
<dbReference type="EMBL" id="MU826439">
    <property type="protein sequence ID" value="KAJ7375888.1"/>
    <property type="molecule type" value="Genomic_DNA"/>
</dbReference>
<gene>
    <name evidence="4" type="ORF">OS493_038241</name>
</gene>
<dbReference type="CDD" id="cd22744">
    <property type="entry name" value="OTU"/>
    <property type="match status" value="1"/>
</dbReference>
<keyword evidence="2" id="KW-1133">Transmembrane helix</keyword>
<dbReference type="InterPro" id="IPR003323">
    <property type="entry name" value="OTU_dom"/>
</dbReference>
<evidence type="ECO:0000259" key="3">
    <source>
        <dbReference type="PROSITE" id="PS50802"/>
    </source>
</evidence>